<dbReference type="InterPro" id="IPR000439">
    <property type="entry name" value="Ribosomal_eL15"/>
</dbReference>
<keyword evidence="7 16" id="KW-0812">Transmembrane</keyword>
<feature type="transmembrane region" description="Helical" evidence="16">
    <location>
        <begin position="90"/>
        <end position="115"/>
    </location>
</feature>
<evidence type="ECO:0000313" key="20">
    <source>
        <dbReference type="Proteomes" id="UP000663829"/>
    </source>
</evidence>
<dbReference type="Pfam" id="PF08615">
    <property type="entry name" value="RNase_H2_suC"/>
    <property type="match status" value="1"/>
</dbReference>
<dbReference type="Proteomes" id="UP000681722">
    <property type="component" value="Unassembled WGS sequence"/>
</dbReference>
<feature type="transmembrane region" description="Helical" evidence="16">
    <location>
        <begin position="57"/>
        <end position="84"/>
    </location>
</feature>
<organism evidence="18 20">
    <name type="scientific">Didymodactylos carnosus</name>
    <dbReference type="NCBI Taxonomy" id="1234261"/>
    <lineage>
        <taxon>Eukaryota</taxon>
        <taxon>Metazoa</taxon>
        <taxon>Spiralia</taxon>
        <taxon>Gnathifera</taxon>
        <taxon>Rotifera</taxon>
        <taxon>Eurotatoria</taxon>
        <taxon>Bdelloidea</taxon>
        <taxon>Philodinida</taxon>
        <taxon>Philodinidae</taxon>
        <taxon>Didymodactylos</taxon>
    </lineage>
</organism>
<keyword evidence="12 16" id="KW-0472">Membrane</keyword>
<dbReference type="Pfam" id="PF00179">
    <property type="entry name" value="UQ_con"/>
    <property type="match status" value="1"/>
</dbReference>
<evidence type="ECO:0000259" key="17">
    <source>
        <dbReference type="PROSITE" id="PS50127"/>
    </source>
</evidence>
<dbReference type="GO" id="GO:0009231">
    <property type="term" value="P:riboflavin biosynthetic process"/>
    <property type="evidence" value="ECO:0007669"/>
    <property type="project" value="InterPro"/>
</dbReference>
<dbReference type="Pfam" id="PF00335">
    <property type="entry name" value="Tetraspanin"/>
    <property type="match status" value="1"/>
</dbReference>
<dbReference type="FunFam" id="3.40.1120.10:FF:000001">
    <property type="entry name" value="Ribosomal protein L15"/>
    <property type="match status" value="1"/>
</dbReference>
<keyword evidence="11 16" id="KW-1133">Transmembrane helix</keyword>
<dbReference type="InterPro" id="IPR016135">
    <property type="entry name" value="UBQ-conjugating_enzyme/RWD"/>
</dbReference>
<comment type="subcellular location">
    <subcellularLocation>
        <location evidence="1">Membrane</location>
        <topology evidence="1">Multi-pass membrane protein</topology>
    </subcellularLocation>
</comment>
<dbReference type="GO" id="GO:0005524">
    <property type="term" value="F:ATP binding"/>
    <property type="evidence" value="ECO:0007669"/>
    <property type="project" value="UniProtKB-KW"/>
</dbReference>
<dbReference type="Gene3D" id="2.40.30.30">
    <property type="entry name" value="Riboflavin kinase-like"/>
    <property type="match status" value="1"/>
</dbReference>
<dbReference type="SUPFAM" id="SSF48652">
    <property type="entry name" value="Tetraspanin"/>
    <property type="match status" value="1"/>
</dbReference>
<dbReference type="GO" id="GO:0032299">
    <property type="term" value="C:ribonuclease H2 complex"/>
    <property type="evidence" value="ECO:0007669"/>
    <property type="project" value="InterPro"/>
</dbReference>
<accession>A0A813QIL8</accession>
<dbReference type="SUPFAM" id="SSF54495">
    <property type="entry name" value="UBC-like"/>
    <property type="match status" value="1"/>
</dbReference>
<dbReference type="GO" id="GO:0022625">
    <property type="term" value="C:cytosolic large ribosomal subunit"/>
    <property type="evidence" value="ECO:0007669"/>
    <property type="project" value="TreeGrafter"/>
</dbReference>
<dbReference type="InterPro" id="IPR023465">
    <property type="entry name" value="Riboflavin_kinase_dom_sf"/>
</dbReference>
<dbReference type="Gene3D" id="3.40.1120.10">
    <property type="entry name" value="Ribosomal protein l15e"/>
    <property type="match status" value="1"/>
</dbReference>
<dbReference type="Pfam" id="PF01687">
    <property type="entry name" value="Flavokinase"/>
    <property type="match status" value="1"/>
</dbReference>
<protein>
    <recommendedName>
        <fullName evidence="14">Ribosomal protein L15</fullName>
    </recommendedName>
</protein>
<evidence type="ECO:0000256" key="16">
    <source>
        <dbReference type="SAM" id="Phobius"/>
    </source>
</evidence>
<dbReference type="InterPro" id="IPR018499">
    <property type="entry name" value="Tetraspanin/Peripherin"/>
</dbReference>
<evidence type="ECO:0000256" key="9">
    <source>
        <dbReference type="ARBA" id="ARBA00022840"/>
    </source>
</evidence>
<feature type="compositionally biased region" description="Basic residues" evidence="15">
    <location>
        <begin position="904"/>
        <end position="914"/>
    </location>
</feature>
<evidence type="ECO:0000256" key="3">
    <source>
        <dbReference type="ARBA" id="ARBA00006857"/>
    </source>
</evidence>
<evidence type="ECO:0000256" key="4">
    <source>
        <dbReference type="ARBA" id="ARBA00022630"/>
    </source>
</evidence>
<evidence type="ECO:0000256" key="11">
    <source>
        <dbReference type="ARBA" id="ARBA00022989"/>
    </source>
</evidence>
<keyword evidence="6" id="KW-0808">Transferase</keyword>
<dbReference type="GO" id="GO:0003723">
    <property type="term" value="F:RNA binding"/>
    <property type="evidence" value="ECO:0007669"/>
    <property type="project" value="TreeGrafter"/>
</dbReference>
<keyword evidence="5" id="KW-0288">FMN</keyword>
<dbReference type="OrthoDB" id="276388at2759"/>
<dbReference type="Gene3D" id="1.10.1450.10">
    <property type="entry name" value="Tetraspanin"/>
    <property type="match status" value="1"/>
</dbReference>
<dbReference type="SMART" id="SM01384">
    <property type="entry name" value="Ribosomal_L15e"/>
    <property type="match status" value="1"/>
</dbReference>
<dbReference type="Proteomes" id="UP000663829">
    <property type="component" value="Unassembled WGS sequence"/>
</dbReference>
<evidence type="ECO:0000256" key="1">
    <source>
        <dbReference type="ARBA" id="ARBA00004141"/>
    </source>
</evidence>
<evidence type="ECO:0000256" key="5">
    <source>
        <dbReference type="ARBA" id="ARBA00022643"/>
    </source>
</evidence>
<dbReference type="SMART" id="SM00212">
    <property type="entry name" value="UBCc"/>
    <property type="match status" value="1"/>
</dbReference>
<dbReference type="CDD" id="cd09271">
    <property type="entry name" value="RNase_H2-C"/>
    <property type="match status" value="1"/>
</dbReference>
<name>A0A813QIL8_9BILA</name>
<dbReference type="AlphaFoldDB" id="A0A813QIL8"/>
<dbReference type="InterPro" id="IPR015865">
    <property type="entry name" value="Riboflavin_kinase_bac/euk"/>
</dbReference>
<dbReference type="InterPro" id="IPR008952">
    <property type="entry name" value="Tetraspanin_EC2_sf"/>
</dbReference>
<sequence length="939" mass="106977">MGLETCHCAKYFLMAITIFFWITGISLISLGCYLVTRPDIQQTVQLLNIKAIPISPIEVAALLIILAGIIIFLIGLFGCCGAFRENRLCLALYIIFVLLVLIIQIAAFIITAMFYSEFQFGIRSRLKSNIKNYNYINSSPYEYAIDSLQKQYKCCGIDSAYDYGELRLPSSCCSSSAPSTDELSSQCTINDINTNGISGCYAAIANSVILWGKIIIGTIVGLCVLAAEYNLLQKQLVPGCICIPSAATNLTWFGVHFVSQGPYQAGIFRFVITIPDNFPNGDCPRVTFTPSFYHPLVNIDNGELDVKRYFPVWNFTPWNEKLQSIRQSLLEEKKVNLTHLLNSRYPFEVNNENGTEIDHKQTEIKGDKYQYSIYIMSRSPFPYFTLGTIVKGFGRGSKELGIPTANFAEDVVEILPKEIYQGVYFGWAQLNNDKTVYRMVMSVGTNPFYNIEKRAMEAHILHKFPNDFYGETLKVVILGEIRKMTSFNSVDLLCFYDMNDNQDDVIILSDEEDVQIESVVNASKNRCKQKNGIATKNHVPAVVTRPVSKYRQKVNDEKAINHQNLPSKTKKSSLLTSKNNVLTNNIEQAEQQVQKRTPVLVLKEPQSDSYGIQRGYTIERLHGVIKMSKIHITEKSLQTNVTNVYAMPFNILYNGSANIKRHFTDSVQECCAASNVGGDGQTTEYTASFRGRPLNGKTLELPNDYVGLICEKENNEHLISTGTFRKITYFNLDCPTTDNDCIVQIYRKKQSDVMRFIFRIRTWHYRQLAAVHRAPKSTRPEKARRMGYKAKPGYVIYRVRVRRGSRKKPVPKGQVYGKPKTQGINQLKFQRSLQSVAEERVGRRCSTLRVLNSYWVAQDATYKFYEVILIDPFHKGVRHDPRINWICKPAKKHRELRGLTSAGRKSRGLGKGHHYSQTTGGSRRKNWKRRQQLSLRRYR</sequence>
<dbReference type="InterPro" id="IPR013924">
    <property type="entry name" value="RNase_H2_suC"/>
</dbReference>
<gene>
    <name evidence="18" type="ORF">GPM918_LOCUS1789</name>
    <name evidence="19" type="ORF">SRO942_LOCUS1789</name>
</gene>
<dbReference type="GO" id="GO:0009398">
    <property type="term" value="P:FMN biosynthetic process"/>
    <property type="evidence" value="ECO:0007669"/>
    <property type="project" value="UniProtKB-UniPathway"/>
</dbReference>
<evidence type="ECO:0000256" key="15">
    <source>
        <dbReference type="SAM" id="MobiDB-lite"/>
    </source>
</evidence>
<keyword evidence="4" id="KW-0285">Flavoprotein</keyword>
<evidence type="ECO:0000256" key="10">
    <source>
        <dbReference type="ARBA" id="ARBA00022980"/>
    </source>
</evidence>
<feature type="compositionally biased region" description="Basic residues" evidence="15">
    <location>
        <begin position="922"/>
        <end position="939"/>
    </location>
</feature>
<dbReference type="GO" id="GO:0003735">
    <property type="term" value="F:structural constituent of ribosome"/>
    <property type="evidence" value="ECO:0007669"/>
    <property type="project" value="InterPro"/>
</dbReference>
<dbReference type="SUPFAM" id="SSF54189">
    <property type="entry name" value="Ribosomal proteins S24e, L23 and L15e"/>
    <property type="match status" value="1"/>
</dbReference>
<feature type="domain" description="UBC core" evidence="17">
    <location>
        <begin position="220"/>
        <end position="376"/>
    </location>
</feature>
<feature type="region of interest" description="Disordered" evidence="15">
    <location>
        <begin position="896"/>
        <end position="939"/>
    </location>
</feature>
<evidence type="ECO:0000256" key="12">
    <source>
        <dbReference type="ARBA" id="ARBA00023136"/>
    </source>
</evidence>
<dbReference type="PANTHER" id="PTHR11847">
    <property type="entry name" value="RIBOSOMAL PROTEIN L15"/>
    <property type="match status" value="1"/>
</dbReference>
<dbReference type="Gene3D" id="3.10.110.10">
    <property type="entry name" value="Ubiquitin Conjugating Enzyme"/>
    <property type="match status" value="1"/>
</dbReference>
<dbReference type="PRINTS" id="PR00259">
    <property type="entry name" value="TMFOUR"/>
</dbReference>
<evidence type="ECO:0000256" key="14">
    <source>
        <dbReference type="RuleBase" id="RU000663"/>
    </source>
</evidence>
<keyword evidence="13 14" id="KW-0687">Ribonucleoprotein</keyword>
<comment type="similarity">
    <text evidence="3 14">Belongs to the eukaryotic ribosomal protein eL15 family.</text>
</comment>
<dbReference type="InterPro" id="IPR012678">
    <property type="entry name" value="Ribosomal_uL23/eL15/eS24_sf"/>
</dbReference>
<keyword evidence="8" id="KW-0547">Nucleotide-binding</keyword>
<keyword evidence="20" id="KW-1185">Reference proteome</keyword>
<evidence type="ECO:0000256" key="13">
    <source>
        <dbReference type="ARBA" id="ARBA00023274"/>
    </source>
</evidence>
<comment type="pathway">
    <text evidence="2">Cofactor biosynthesis; FMN biosynthesis; FMN from riboflavin (ATP route): step 1/1.</text>
</comment>
<dbReference type="InterPro" id="IPR000608">
    <property type="entry name" value="UBC"/>
</dbReference>
<dbReference type="SMART" id="SM00904">
    <property type="entry name" value="Flavokinase"/>
    <property type="match status" value="1"/>
</dbReference>
<feature type="transmembrane region" description="Helical" evidence="16">
    <location>
        <begin position="12"/>
        <end position="36"/>
    </location>
</feature>
<keyword evidence="10 14" id="KW-0689">Ribosomal protein</keyword>
<dbReference type="CDD" id="cd23814">
    <property type="entry name" value="UEV_AKTIP"/>
    <property type="match status" value="1"/>
</dbReference>
<dbReference type="GO" id="GO:0006401">
    <property type="term" value="P:RNA catabolic process"/>
    <property type="evidence" value="ECO:0007669"/>
    <property type="project" value="InterPro"/>
</dbReference>
<dbReference type="UniPathway" id="UPA00276">
    <property type="reaction ID" value="UER00406"/>
</dbReference>
<dbReference type="PANTHER" id="PTHR11847:SF4">
    <property type="entry name" value="LARGE RIBOSOMAL SUBUNIT PROTEIN EL15"/>
    <property type="match status" value="1"/>
</dbReference>
<reference evidence="18" key="1">
    <citation type="submission" date="2021-02" db="EMBL/GenBank/DDBJ databases">
        <authorList>
            <person name="Nowell W R."/>
        </authorList>
    </citation>
    <scope>NUCLEOTIDE SEQUENCE</scope>
</reference>
<dbReference type="GO" id="GO:0016020">
    <property type="term" value="C:membrane"/>
    <property type="evidence" value="ECO:0007669"/>
    <property type="project" value="UniProtKB-SubCell"/>
</dbReference>
<dbReference type="EMBL" id="CAJNOQ010000179">
    <property type="protein sequence ID" value="CAF0768484.1"/>
    <property type="molecule type" value="Genomic_DNA"/>
</dbReference>
<keyword evidence="9" id="KW-0067">ATP-binding</keyword>
<dbReference type="Gene3D" id="2.40.128.680">
    <property type="match status" value="1"/>
</dbReference>
<evidence type="ECO:0000256" key="8">
    <source>
        <dbReference type="ARBA" id="ARBA00022741"/>
    </source>
</evidence>
<comment type="caution">
    <text evidence="18">The sequence shown here is derived from an EMBL/GenBank/DDBJ whole genome shotgun (WGS) entry which is preliminary data.</text>
</comment>
<proteinExistence type="inferred from homology"/>
<evidence type="ECO:0000313" key="19">
    <source>
        <dbReference type="EMBL" id="CAF3550303.1"/>
    </source>
</evidence>
<dbReference type="Pfam" id="PF00827">
    <property type="entry name" value="Ribosomal_L15e"/>
    <property type="match status" value="1"/>
</dbReference>
<dbReference type="EMBL" id="CAJOBC010000179">
    <property type="protein sequence ID" value="CAF3550303.1"/>
    <property type="molecule type" value="Genomic_DNA"/>
</dbReference>
<evidence type="ECO:0000256" key="7">
    <source>
        <dbReference type="ARBA" id="ARBA00022692"/>
    </source>
</evidence>
<dbReference type="SUPFAM" id="SSF82114">
    <property type="entry name" value="Riboflavin kinase-like"/>
    <property type="match status" value="1"/>
</dbReference>
<dbReference type="GO" id="GO:0008531">
    <property type="term" value="F:riboflavin kinase activity"/>
    <property type="evidence" value="ECO:0007669"/>
    <property type="project" value="InterPro"/>
</dbReference>
<evidence type="ECO:0000313" key="18">
    <source>
        <dbReference type="EMBL" id="CAF0768484.1"/>
    </source>
</evidence>
<dbReference type="GO" id="GO:0002181">
    <property type="term" value="P:cytoplasmic translation"/>
    <property type="evidence" value="ECO:0007669"/>
    <property type="project" value="TreeGrafter"/>
</dbReference>
<dbReference type="PROSITE" id="PS50127">
    <property type="entry name" value="UBC_2"/>
    <property type="match status" value="1"/>
</dbReference>
<dbReference type="InterPro" id="IPR024794">
    <property type="entry name" value="Rbsml_eL15_core_dom_sf"/>
</dbReference>
<evidence type="ECO:0000256" key="6">
    <source>
        <dbReference type="ARBA" id="ARBA00022679"/>
    </source>
</evidence>
<evidence type="ECO:0000256" key="2">
    <source>
        <dbReference type="ARBA" id="ARBA00005201"/>
    </source>
</evidence>